<sequence length="119" mass="13949">MTDILYRLQHHQNSDRIYDPEKFLNIVSFQAPELHQFFDMLYQLTNPAGKCEKTNTISKNRIVVLCYQLASLRNKQMTLLKHDVDLFFQHSGLSKKGIDTLSNMEILTTFKTVNQTRIN</sequence>
<comment type="caution">
    <text evidence="1">The sequence shown here is derived from an EMBL/GenBank/DDBJ whole genome shotgun (WGS) entry which is preliminary data.</text>
</comment>
<gene>
    <name evidence="1" type="ORF">FMOSSE_LOCUS12616</name>
</gene>
<dbReference type="EMBL" id="CAJVPP010006198">
    <property type="protein sequence ID" value="CAG8675287.1"/>
    <property type="molecule type" value="Genomic_DNA"/>
</dbReference>
<dbReference type="Proteomes" id="UP000789375">
    <property type="component" value="Unassembled WGS sequence"/>
</dbReference>
<name>A0A9N9HEZ8_FUNMO</name>
<dbReference type="AlphaFoldDB" id="A0A9N9HEZ8"/>
<evidence type="ECO:0000313" key="1">
    <source>
        <dbReference type="EMBL" id="CAG8675287.1"/>
    </source>
</evidence>
<proteinExistence type="predicted"/>
<accession>A0A9N9HEZ8</accession>
<keyword evidence="2" id="KW-1185">Reference proteome</keyword>
<reference evidence="1" key="1">
    <citation type="submission" date="2021-06" db="EMBL/GenBank/DDBJ databases">
        <authorList>
            <person name="Kallberg Y."/>
            <person name="Tangrot J."/>
            <person name="Rosling A."/>
        </authorList>
    </citation>
    <scope>NUCLEOTIDE SEQUENCE</scope>
    <source>
        <strain evidence="1">87-6 pot B 2015</strain>
    </source>
</reference>
<protein>
    <submittedName>
        <fullName evidence="1">1933_t:CDS:1</fullName>
    </submittedName>
</protein>
<evidence type="ECO:0000313" key="2">
    <source>
        <dbReference type="Proteomes" id="UP000789375"/>
    </source>
</evidence>
<organism evidence="1 2">
    <name type="scientific">Funneliformis mosseae</name>
    <name type="common">Endomycorrhizal fungus</name>
    <name type="synonym">Glomus mosseae</name>
    <dbReference type="NCBI Taxonomy" id="27381"/>
    <lineage>
        <taxon>Eukaryota</taxon>
        <taxon>Fungi</taxon>
        <taxon>Fungi incertae sedis</taxon>
        <taxon>Mucoromycota</taxon>
        <taxon>Glomeromycotina</taxon>
        <taxon>Glomeromycetes</taxon>
        <taxon>Glomerales</taxon>
        <taxon>Glomeraceae</taxon>
        <taxon>Funneliformis</taxon>
    </lineage>
</organism>